<comment type="caution">
    <text evidence="1">The sequence shown here is derived from an EMBL/GenBank/DDBJ whole genome shotgun (WGS) entry which is preliminary data.</text>
</comment>
<dbReference type="AlphaFoldDB" id="A0A5N4AXB8"/>
<evidence type="ECO:0000313" key="2">
    <source>
        <dbReference type="Proteomes" id="UP000327044"/>
    </source>
</evidence>
<organism evidence="1 2">
    <name type="scientific">Photinus pyralis</name>
    <name type="common">Common eastern firefly</name>
    <name type="synonym">Lampyris pyralis</name>
    <dbReference type="NCBI Taxonomy" id="7054"/>
    <lineage>
        <taxon>Eukaryota</taxon>
        <taxon>Metazoa</taxon>
        <taxon>Ecdysozoa</taxon>
        <taxon>Arthropoda</taxon>
        <taxon>Hexapoda</taxon>
        <taxon>Insecta</taxon>
        <taxon>Pterygota</taxon>
        <taxon>Neoptera</taxon>
        <taxon>Endopterygota</taxon>
        <taxon>Coleoptera</taxon>
        <taxon>Polyphaga</taxon>
        <taxon>Elateriformia</taxon>
        <taxon>Elateroidea</taxon>
        <taxon>Lampyridae</taxon>
        <taxon>Lampyrinae</taxon>
        <taxon>Photinus</taxon>
    </lineage>
</organism>
<sequence length="166" mass="19127">MLIYFTAFVGRCFKITFGIRSYPRDFLFGKEPIIFLISLGEVGLMRSDIIGTFLSSSSPKTKTKNDPNGNRDVKKNLFGSSTKKMLPICIQIETAHTTEDLVNYLRDDFPEVACEQLPSKFPQHYSSFKITLDLHNYNNVLKEDYWPSGTYVSRFFQKRQVKTVNS</sequence>
<gene>
    <name evidence="1" type="ORF">PPYR_03986</name>
</gene>
<dbReference type="Proteomes" id="UP000327044">
    <property type="component" value="Unassembled WGS sequence"/>
</dbReference>
<protein>
    <submittedName>
        <fullName evidence="1">Uncharacterized protein</fullName>
    </submittedName>
</protein>
<dbReference type="EMBL" id="VVIM01000002">
    <property type="protein sequence ID" value="KAB0801800.1"/>
    <property type="molecule type" value="Genomic_DNA"/>
</dbReference>
<reference evidence="1 2" key="1">
    <citation type="journal article" date="2018" name="Elife">
        <title>Firefly genomes illuminate parallel origins of bioluminescence in beetles.</title>
        <authorList>
            <person name="Fallon T.R."/>
            <person name="Lower S.E."/>
            <person name="Chang C.H."/>
            <person name="Bessho-Uehara M."/>
            <person name="Martin G.J."/>
            <person name="Bewick A.J."/>
            <person name="Behringer M."/>
            <person name="Debat H.J."/>
            <person name="Wong I."/>
            <person name="Day J.C."/>
            <person name="Suvorov A."/>
            <person name="Silva C.J."/>
            <person name="Stanger-Hall K.F."/>
            <person name="Hall D.W."/>
            <person name="Schmitz R.J."/>
            <person name="Nelson D.R."/>
            <person name="Lewis S.M."/>
            <person name="Shigenobu S."/>
            <person name="Bybee S.M."/>
            <person name="Larracuente A.M."/>
            <person name="Oba Y."/>
            <person name="Weng J.K."/>
        </authorList>
    </citation>
    <scope>NUCLEOTIDE SEQUENCE [LARGE SCALE GENOMIC DNA]</scope>
    <source>
        <strain evidence="1">1611_PpyrPB1</strain>
        <tissue evidence="1">Whole body</tissue>
    </source>
</reference>
<accession>A0A5N4AXB8</accession>
<dbReference type="InParanoid" id="A0A5N4AXB8"/>
<name>A0A5N4AXB8_PHOPY</name>
<keyword evidence="2" id="KW-1185">Reference proteome</keyword>
<proteinExistence type="predicted"/>
<evidence type="ECO:0000313" key="1">
    <source>
        <dbReference type="EMBL" id="KAB0801800.1"/>
    </source>
</evidence>